<name>A0A2T0WW18_9BACT</name>
<reference evidence="2 3" key="1">
    <citation type="submission" date="2018-03" db="EMBL/GenBank/DDBJ databases">
        <title>Genomic Encyclopedia of Archaeal and Bacterial Type Strains, Phase II (KMG-II): from individual species to whole genera.</title>
        <authorList>
            <person name="Goeker M."/>
        </authorList>
    </citation>
    <scope>NUCLEOTIDE SEQUENCE [LARGE SCALE GENOMIC DNA]</scope>
    <source>
        <strain evidence="2 3">DSM 27929</strain>
    </source>
</reference>
<dbReference type="AlphaFoldDB" id="A0A2T0WW18"/>
<comment type="caution">
    <text evidence="2">The sequence shown here is derived from an EMBL/GenBank/DDBJ whole genome shotgun (WGS) entry which is preliminary data.</text>
</comment>
<dbReference type="SUPFAM" id="SSF53448">
    <property type="entry name" value="Nucleotide-diphospho-sugar transferases"/>
    <property type="match status" value="1"/>
</dbReference>
<dbReference type="InterPro" id="IPR029044">
    <property type="entry name" value="Nucleotide-diphossugar_trans"/>
</dbReference>
<evidence type="ECO:0000313" key="3">
    <source>
        <dbReference type="Proteomes" id="UP000238157"/>
    </source>
</evidence>
<evidence type="ECO:0000313" key="2">
    <source>
        <dbReference type="EMBL" id="PRY90881.1"/>
    </source>
</evidence>
<dbReference type="CDD" id="cd00761">
    <property type="entry name" value="Glyco_tranf_GTA_type"/>
    <property type="match status" value="1"/>
</dbReference>
<accession>A0A2T0WW18</accession>
<dbReference type="EMBL" id="PVTR01000001">
    <property type="protein sequence ID" value="PRY90881.1"/>
    <property type="molecule type" value="Genomic_DNA"/>
</dbReference>
<evidence type="ECO:0000259" key="1">
    <source>
        <dbReference type="Pfam" id="PF00535"/>
    </source>
</evidence>
<proteinExistence type="predicted"/>
<dbReference type="Proteomes" id="UP000238157">
    <property type="component" value="Unassembled WGS sequence"/>
</dbReference>
<dbReference type="GO" id="GO:0016740">
    <property type="term" value="F:transferase activity"/>
    <property type="evidence" value="ECO:0007669"/>
    <property type="project" value="UniProtKB-KW"/>
</dbReference>
<dbReference type="PANTHER" id="PTHR43685:SF2">
    <property type="entry name" value="GLYCOSYLTRANSFERASE 2-LIKE DOMAIN-CONTAINING PROTEIN"/>
    <property type="match status" value="1"/>
</dbReference>
<dbReference type="InterPro" id="IPR001173">
    <property type="entry name" value="Glyco_trans_2-like"/>
</dbReference>
<keyword evidence="3" id="KW-1185">Reference proteome</keyword>
<organism evidence="2 3">
    <name type="scientific">Mongoliibacter ruber</name>
    <dbReference type="NCBI Taxonomy" id="1750599"/>
    <lineage>
        <taxon>Bacteria</taxon>
        <taxon>Pseudomonadati</taxon>
        <taxon>Bacteroidota</taxon>
        <taxon>Cytophagia</taxon>
        <taxon>Cytophagales</taxon>
        <taxon>Cyclobacteriaceae</taxon>
        <taxon>Mongoliibacter</taxon>
    </lineage>
</organism>
<sequence>MTPQLEMKIDLSVVMPVYNGEKYLREAILSVLNQSFKNFELLIINDGSTDSSVEVINQINDDRIQLIDNKQNRGIAYTRNLGLKLAKGDFLAWMDCDDLIDKDRFRIQINFLKNNPKIGICGTWLERFNEGKPRLSTTFLDPEMVKSGLIFKPSVLNATSMFRMDMITKAGLSFDTELAISEDYNFYVDACFHFPIANIPKKLYFYRASETSIMKRFDDLKEMKFQFHKKVYTKWFEKLHLPLSEENFRKHDYLSSENLYDNIEDVAEAFNWLVYIKNQNIIYKILDDKALDKVLGNMFYFLCKKSSQIGLKTFAFYLKNRGEFEKSFGGSLLKLFLRCFIKYDKF</sequence>
<dbReference type="Pfam" id="PF00535">
    <property type="entry name" value="Glycos_transf_2"/>
    <property type="match status" value="1"/>
</dbReference>
<dbReference type="Gene3D" id="3.90.550.10">
    <property type="entry name" value="Spore Coat Polysaccharide Biosynthesis Protein SpsA, Chain A"/>
    <property type="match status" value="1"/>
</dbReference>
<keyword evidence="2" id="KW-0808">Transferase</keyword>
<feature type="domain" description="Glycosyltransferase 2-like" evidence="1">
    <location>
        <begin position="12"/>
        <end position="137"/>
    </location>
</feature>
<protein>
    <submittedName>
        <fullName evidence="2">Glycosyltransferase involved in cell wall biosynthesis</fullName>
    </submittedName>
</protein>
<dbReference type="PANTHER" id="PTHR43685">
    <property type="entry name" value="GLYCOSYLTRANSFERASE"/>
    <property type="match status" value="1"/>
</dbReference>
<gene>
    <name evidence="2" type="ORF">CLW00_101556</name>
</gene>
<dbReference type="InterPro" id="IPR050834">
    <property type="entry name" value="Glycosyltransf_2"/>
</dbReference>